<dbReference type="Proteomes" id="UP000009183">
    <property type="component" value="Chromosome 13"/>
</dbReference>
<evidence type="ECO:0000313" key="2">
    <source>
        <dbReference type="Proteomes" id="UP000009183"/>
    </source>
</evidence>
<evidence type="ECO:0000313" key="1">
    <source>
        <dbReference type="EMBL" id="CBI35248.3"/>
    </source>
</evidence>
<name>D7TXM3_VITVI</name>
<keyword evidence="2" id="KW-1185">Reference proteome</keyword>
<proteinExistence type="predicted"/>
<organism evidence="1 2">
    <name type="scientific">Vitis vinifera</name>
    <name type="common">Grape</name>
    <dbReference type="NCBI Taxonomy" id="29760"/>
    <lineage>
        <taxon>Eukaryota</taxon>
        <taxon>Viridiplantae</taxon>
        <taxon>Streptophyta</taxon>
        <taxon>Embryophyta</taxon>
        <taxon>Tracheophyta</taxon>
        <taxon>Spermatophyta</taxon>
        <taxon>Magnoliopsida</taxon>
        <taxon>eudicotyledons</taxon>
        <taxon>Gunneridae</taxon>
        <taxon>Pentapetalae</taxon>
        <taxon>rosids</taxon>
        <taxon>Vitales</taxon>
        <taxon>Vitaceae</taxon>
        <taxon>Viteae</taxon>
        <taxon>Vitis</taxon>
    </lineage>
</organism>
<dbReference type="InParanoid" id="D7TXM3"/>
<dbReference type="PaxDb" id="29760-VIT_13s0106g00580.t01"/>
<protein>
    <submittedName>
        <fullName evidence="1">Uncharacterized protein</fullName>
    </submittedName>
</protein>
<dbReference type="OrthoDB" id="1681268at2759"/>
<reference evidence="2" key="1">
    <citation type="journal article" date="2007" name="Nature">
        <title>The grapevine genome sequence suggests ancestral hexaploidization in major angiosperm phyla.</title>
        <authorList>
            <consortium name="The French-Italian Public Consortium for Grapevine Genome Characterization."/>
            <person name="Jaillon O."/>
            <person name="Aury J.-M."/>
            <person name="Noel B."/>
            <person name="Policriti A."/>
            <person name="Clepet C."/>
            <person name="Casagrande A."/>
            <person name="Choisne N."/>
            <person name="Aubourg S."/>
            <person name="Vitulo N."/>
            <person name="Jubin C."/>
            <person name="Vezzi A."/>
            <person name="Legeai F."/>
            <person name="Hugueney P."/>
            <person name="Dasilva C."/>
            <person name="Horner D."/>
            <person name="Mica E."/>
            <person name="Jublot D."/>
            <person name="Poulain J."/>
            <person name="Bruyere C."/>
            <person name="Billault A."/>
            <person name="Segurens B."/>
            <person name="Gouyvenoux M."/>
            <person name="Ugarte E."/>
            <person name="Cattonaro F."/>
            <person name="Anthouard V."/>
            <person name="Vico V."/>
            <person name="Del Fabbro C."/>
            <person name="Alaux M."/>
            <person name="Di Gaspero G."/>
            <person name="Dumas V."/>
            <person name="Felice N."/>
            <person name="Paillard S."/>
            <person name="Juman I."/>
            <person name="Moroldo M."/>
            <person name="Scalabrin S."/>
            <person name="Canaguier A."/>
            <person name="Le Clainche I."/>
            <person name="Malacrida G."/>
            <person name="Durand E."/>
            <person name="Pesole G."/>
            <person name="Laucou V."/>
            <person name="Chatelet P."/>
            <person name="Merdinoglu D."/>
            <person name="Delledonne M."/>
            <person name="Pezzotti M."/>
            <person name="Lecharny A."/>
            <person name="Scarpelli C."/>
            <person name="Artiguenave F."/>
            <person name="Pe M.E."/>
            <person name="Valle G."/>
            <person name="Morgante M."/>
            <person name="Caboche M."/>
            <person name="Adam-Blondon A.-F."/>
            <person name="Weissenbach J."/>
            <person name="Quetier F."/>
            <person name="Wincker P."/>
        </authorList>
    </citation>
    <scope>NUCLEOTIDE SEQUENCE [LARGE SCALE GENOMIC DNA]</scope>
    <source>
        <strain evidence="2">cv. Pinot noir / PN40024</strain>
    </source>
</reference>
<dbReference type="EMBL" id="FN596257">
    <property type="protein sequence ID" value="CBI35248.3"/>
    <property type="molecule type" value="Genomic_DNA"/>
</dbReference>
<sequence length="89" mass="10862">MHPMKVCEGQIQRDFSSKRLLIPFQKSFGQTFHIFFSTLSWTRYFSLQWIFLVQILKVSEMKDEYFPPKEDLILQNEAPMDFYLIVWYL</sequence>
<dbReference type="AlphaFoldDB" id="D7TXM3"/>
<gene>
    <name evidence="1" type="ordered locus">VIT_13s0106g00580</name>
</gene>
<dbReference type="HOGENOM" id="CLU_2459250_0_0_1"/>
<accession>D7TXM3</accession>